<dbReference type="KEGG" id="mgor:H0P51_26110"/>
<reference evidence="1" key="2">
    <citation type="submission" date="2020-07" db="EMBL/GenBank/DDBJ databases">
        <authorList>
            <person name="Yu X."/>
        </authorList>
    </citation>
    <scope>NUCLEOTIDE SEQUENCE [LARGE SCALE GENOMIC DNA]</scope>
    <source>
        <strain evidence="1">24T</strain>
    </source>
</reference>
<dbReference type="Proteomes" id="UP000510682">
    <property type="component" value="Chromosome"/>
</dbReference>
<keyword evidence="2" id="KW-1185">Reference proteome</keyword>
<reference evidence="1" key="1">
    <citation type="submission" date="2020-07" db="EMBL/GenBank/DDBJ databases">
        <title>Description of Mycobacterium gordonae subsp. intergordonae subsp.nov. and Mycobacterium gordonae subsp. gordonae subsp. nov.</title>
        <authorList>
            <person name="Huang H."/>
        </authorList>
    </citation>
    <scope>NUCLEOTIDE SEQUENCE [LARGE SCALE GENOMIC DNA]</scope>
    <source>
        <strain evidence="1">24T</strain>
    </source>
</reference>
<protein>
    <recommendedName>
        <fullName evidence="3">DUF222 domain-containing protein</fullName>
    </recommendedName>
</protein>
<sequence>MIETAEERLIIELERRLIASYGHLGQEQISVAVRSAHAAFDRSPIRGFVPLLVERRARAELAQTY</sequence>
<name>A0A7D6HPU1_9MYCO</name>
<dbReference type="RefSeq" id="WP_180915686.1">
    <property type="nucleotide sequence ID" value="NZ_CP059165.1"/>
</dbReference>
<evidence type="ECO:0000313" key="1">
    <source>
        <dbReference type="EMBL" id="QLL07111.1"/>
    </source>
</evidence>
<proteinExistence type="predicted"/>
<gene>
    <name evidence="1" type="ORF">H0P51_26110</name>
</gene>
<evidence type="ECO:0008006" key="3">
    <source>
        <dbReference type="Google" id="ProtNLM"/>
    </source>
</evidence>
<evidence type="ECO:0000313" key="2">
    <source>
        <dbReference type="Proteomes" id="UP000510682"/>
    </source>
</evidence>
<dbReference type="AlphaFoldDB" id="A0A7D6HPU1"/>
<accession>A0A7D6HPU1</accession>
<dbReference type="EMBL" id="CP059165">
    <property type="protein sequence ID" value="QLL07111.1"/>
    <property type="molecule type" value="Genomic_DNA"/>
</dbReference>
<dbReference type="NCBIfam" id="NF046112">
    <property type="entry name" value="MSMEG_6209_Nter"/>
    <property type="match status" value="1"/>
</dbReference>
<dbReference type="Gene3D" id="1.10.8.1060">
    <property type="entry name" value="Corynebacterium glutamicum thioredoxin-dependent arsenate reductase, N-terminal domain"/>
    <property type="match status" value="1"/>
</dbReference>
<organism evidence="1 2">
    <name type="scientific">Mycobacterium vicinigordonae</name>
    <dbReference type="NCBI Taxonomy" id="1719132"/>
    <lineage>
        <taxon>Bacteria</taxon>
        <taxon>Bacillati</taxon>
        <taxon>Actinomycetota</taxon>
        <taxon>Actinomycetes</taxon>
        <taxon>Mycobacteriales</taxon>
        <taxon>Mycobacteriaceae</taxon>
        <taxon>Mycobacterium</taxon>
    </lineage>
</organism>